<evidence type="ECO:0000313" key="2">
    <source>
        <dbReference type="EMBL" id="QGA25747.1"/>
    </source>
</evidence>
<evidence type="ECO:0000259" key="1">
    <source>
        <dbReference type="PROSITE" id="PS50995"/>
    </source>
</evidence>
<accession>A0A5Q0Q6Q9</accession>
<feature type="domain" description="HTH marR-type" evidence="1">
    <location>
        <begin position="1"/>
        <end position="150"/>
    </location>
</feature>
<protein>
    <submittedName>
        <fullName evidence="2">MarR family transcriptional regulator</fullName>
    </submittedName>
</protein>
<sequence>MPKIEELVKVRKFASAWHRATINIIYSNNWLNVVLEKRAGAKQLTLQQFNVLRVLRGQYPNPVTNNLLKERLLTKTPDISRLVDRIVTKGLVTREKNSIDKRAVDLVITQKGLNLLEEIESSMMLDDLLPNHITEKECLLLSELLDKFRGPSNEEISEV</sequence>
<dbReference type="PROSITE" id="PS50995">
    <property type="entry name" value="HTH_MARR_2"/>
    <property type="match status" value="1"/>
</dbReference>
<dbReference type="RefSeq" id="WP_153510066.1">
    <property type="nucleotide sequence ID" value="NZ_CP045652.1"/>
</dbReference>
<dbReference type="InterPro" id="IPR000835">
    <property type="entry name" value="HTH_MarR-typ"/>
</dbReference>
<keyword evidence="3" id="KW-1185">Reference proteome</keyword>
<dbReference type="GO" id="GO:0006950">
    <property type="term" value="P:response to stress"/>
    <property type="evidence" value="ECO:0007669"/>
    <property type="project" value="TreeGrafter"/>
</dbReference>
<dbReference type="EMBL" id="CP045652">
    <property type="protein sequence ID" value="QGA25747.1"/>
    <property type="molecule type" value="Genomic_DNA"/>
</dbReference>
<reference evidence="2 3" key="1">
    <citation type="submission" date="2019-10" db="EMBL/GenBank/DDBJ databases">
        <authorList>
            <person name="Dong K."/>
        </authorList>
    </citation>
    <scope>NUCLEOTIDE SEQUENCE [LARGE SCALE GENOMIC DNA]</scope>
    <source>
        <strain evidence="3">dk4302</strain>
    </source>
</reference>
<organism evidence="2 3">
    <name type="scientific">Sphingobacterium zhuxiongii</name>
    <dbReference type="NCBI Taxonomy" id="2662364"/>
    <lineage>
        <taxon>Bacteria</taxon>
        <taxon>Pseudomonadati</taxon>
        <taxon>Bacteroidota</taxon>
        <taxon>Sphingobacteriia</taxon>
        <taxon>Sphingobacteriales</taxon>
        <taxon>Sphingobacteriaceae</taxon>
        <taxon>Sphingobacterium</taxon>
    </lineage>
</organism>
<dbReference type="PRINTS" id="PR00598">
    <property type="entry name" value="HTHMARR"/>
</dbReference>
<dbReference type="InterPro" id="IPR039422">
    <property type="entry name" value="MarR/SlyA-like"/>
</dbReference>
<dbReference type="InterPro" id="IPR036390">
    <property type="entry name" value="WH_DNA-bd_sf"/>
</dbReference>
<dbReference type="Proteomes" id="UP000326921">
    <property type="component" value="Chromosome"/>
</dbReference>
<dbReference type="PANTHER" id="PTHR33164:SF43">
    <property type="entry name" value="HTH-TYPE TRANSCRIPTIONAL REPRESSOR YETL"/>
    <property type="match status" value="1"/>
</dbReference>
<dbReference type="PANTHER" id="PTHR33164">
    <property type="entry name" value="TRANSCRIPTIONAL REGULATOR, MARR FAMILY"/>
    <property type="match status" value="1"/>
</dbReference>
<dbReference type="KEGG" id="sphe:GFH32_05160"/>
<dbReference type="SMART" id="SM00347">
    <property type="entry name" value="HTH_MARR"/>
    <property type="match status" value="1"/>
</dbReference>
<dbReference type="Gene3D" id="1.10.10.10">
    <property type="entry name" value="Winged helix-like DNA-binding domain superfamily/Winged helix DNA-binding domain"/>
    <property type="match status" value="1"/>
</dbReference>
<dbReference type="AlphaFoldDB" id="A0A5Q0Q6Q9"/>
<dbReference type="SUPFAM" id="SSF46785">
    <property type="entry name" value="Winged helix' DNA-binding domain"/>
    <property type="match status" value="1"/>
</dbReference>
<evidence type="ECO:0000313" key="3">
    <source>
        <dbReference type="Proteomes" id="UP000326921"/>
    </source>
</evidence>
<gene>
    <name evidence="2" type="ORF">GFH32_05160</name>
</gene>
<name>A0A5Q0Q6Q9_9SPHI</name>
<proteinExistence type="predicted"/>
<dbReference type="Pfam" id="PF12802">
    <property type="entry name" value="MarR_2"/>
    <property type="match status" value="1"/>
</dbReference>
<dbReference type="GO" id="GO:0003700">
    <property type="term" value="F:DNA-binding transcription factor activity"/>
    <property type="evidence" value="ECO:0007669"/>
    <property type="project" value="InterPro"/>
</dbReference>
<dbReference type="InterPro" id="IPR036388">
    <property type="entry name" value="WH-like_DNA-bd_sf"/>
</dbReference>